<dbReference type="InterPro" id="IPR036689">
    <property type="entry name" value="ESAT-6-like_sf"/>
</dbReference>
<comment type="caution">
    <text evidence="1">The sequence shown here is derived from an EMBL/GenBank/DDBJ whole genome shotgun (WGS) entry which is preliminary data.</text>
</comment>
<organism evidence="1 2">
    <name type="scientific">Saccharothrix australiensis</name>
    <dbReference type="NCBI Taxonomy" id="2072"/>
    <lineage>
        <taxon>Bacteria</taxon>
        <taxon>Bacillati</taxon>
        <taxon>Actinomycetota</taxon>
        <taxon>Actinomycetes</taxon>
        <taxon>Pseudonocardiales</taxon>
        <taxon>Pseudonocardiaceae</taxon>
        <taxon>Saccharothrix</taxon>
    </lineage>
</organism>
<accession>A0A495W504</accession>
<gene>
    <name evidence="1" type="ORF">C8E97_5456</name>
</gene>
<proteinExistence type="predicted"/>
<dbReference type="AlphaFoldDB" id="A0A495W504"/>
<name>A0A495W504_9PSEU</name>
<protein>
    <recommendedName>
        <fullName evidence="3">WXG100 family type VII secretion target</fullName>
    </recommendedName>
</protein>
<evidence type="ECO:0008006" key="3">
    <source>
        <dbReference type="Google" id="ProtNLM"/>
    </source>
</evidence>
<evidence type="ECO:0000313" key="2">
    <source>
        <dbReference type="Proteomes" id="UP000282084"/>
    </source>
</evidence>
<evidence type="ECO:0000313" key="1">
    <source>
        <dbReference type="EMBL" id="RKT56746.1"/>
    </source>
</evidence>
<keyword evidence="2" id="KW-1185">Reference proteome</keyword>
<dbReference type="Gene3D" id="1.10.287.1060">
    <property type="entry name" value="ESAT-6-like"/>
    <property type="match status" value="1"/>
</dbReference>
<dbReference type="SUPFAM" id="SSF140453">
    <property type="entry name" value="EsxAB dimer-like"/>
    <property type="match status" value="1"/>
</dbReference>
<reference evidence="1 2" key="1">
    <citation type="submission" date="2018-10" db="EMBL/GenBank/DDBJ databases">
        <title>Sequencing the genomes of 1000 actinobacteria strains.</title>
        <authorList>
            <person name="Klenk H.-P."/>
        </authorList>
    </citation>
    <scope>NUCLEOTIDE SEQUENCE [LARGE SCALE GENOMIC DNA]</scope>
    <source>
        <strain evidence="1 2">DSM 43800</strain>
    </source>
</reference>
<dbReference type="Proteomes" id="UP000282084">
    <property type="component" value="Unassembled WGS sequence"/>
</dbReference>
<dbReference type="EMBL" id="RBXO01000001">
    <property type="protein sequence ID" value="RKT56746.1"/>
    <property type="molecule type" value="Genomic_DNA"/>
</dbReference>
<sequence>MTEYSIAPAKAVQMRADMSSIQSSLSQRLEHMVNAASRTTAVWTSAAKDEYTRIVQGWQVKTVEMNGHYQSAASALGSIIDNYHQGEQYGVRMWQGAGG</sequence>